<dbReference type="Proteomes" id="UP000292639">
    <property type="component" value="Unassembled WGS sequence"/>
</dbReference>
<gene>
    <name evidence="1" type="ORF">DNJ96_02210</name>
</gene>
<dbReference type="AlphaFoldDB" id="A0A4Q9RF92"/>
<sequence length="76" mass="8106">MPVCREPGQPLYETRVNPSTGLFVGIPADEGFSEGLAGLAVNIEVTIRRSDSLLTTPVIPAKAGIHRGLYGIWDGK</sequence>
<evidence type="ECO:0000313" key="2">
    <source>
        <dbReference type="Proteomes" id="UP000292639"/>
    </source>
</evidence>
<proteinExistence type="predicted"/>
<protein>
    <submittedName>
        <fullName evidence="1">Uncharacterized protein</fullName>
    </submittedName>
</protein>
<evidence type="ECO:0000313" key="1">
    <source>
        <dbReference type="EMBL" id="TBU99143.1"/>
    </source>
</evidence>
<keyword evidence="2" id="KW-1185">Reference proteome</keyword>
<organism evidence="1 2">
    <name type="scientific">Stutzerimonas kirkiae</name>
    <dbReference type="NCBI Taxonomy" id="2211392"/>
    <lineage>
        <taxon>Bacteria</taxon>
        <taxon>Pseudomonadati</taxon>
        <taxon>Pseudomonadota</taxon>
        <taxon>Gammaproteobacteria</taxon>
        <taxon>Pseudomonadales</taxon>
        <taxon>Pseudomonadaceae</taxon>
        <taxon>Stutzerimonas</taxon>
    </lineage>
</organism>
<accession>A0A4Q9RF92</accession>
<reference evidence="1 2" key="1">
    <citation type="submission" date="2018-06" db="EMBL/GenBank/DDBJ databases">
        <title>Three novel Pseudomonas species isolated from symptomatic oak.</title>
        <authorList>
            <person name="Bueno-Gonzalez V."/>
            <person name="Brady C."/>
        </authorList>
    </citation>
    <scope>NUCLEOTIDE SEQUENCE [LARGE SCALE GENOMIC DNA]</scope>
    <source>
        <strain evidence="1 2">P17C</strain>
    </source>
</reference>
<comment type="caution">
    <text evidence="1">The sequence shown here is derived from an EMBL/GenBank/DDBJ whole genome shotgun (WGS) entry which is preliminary data.</text>
</comment>
<name>A0A4Q9RF92_9GAMM</name>
<dbReference type="EMBL" id="QJUP01000002">
    <property type="protein sequence ID" value="TBU99143.1"/>
    <property type="molecule type" value="Genomic_DNA"/>
</dbReference>